<dbReference type="eggNOG" id="ENOG5031RGD">
    <property type="taxonomic scope" value="Bacteria"/>
</dbReference>
<feature type="transmembrane region" description="Helical" evidence="1">
    <location>
        <begin position="28"/>
        <end position="46"/>
    </location>
</feature>
<gene>
    <name evidence="2" type="ORF">C41B8_17356</name>
</gene>
<organism evidence="2 3">
    <name type="scientific">Salinisphaera hydrothermalis (strain C41B8)</name>
    <dbReference type="NCBI Taxonomy" id="1304275"/>
    <lineage>
        <taxon>Bacteria</taxon>
        <taxon>Pseudomonadati</taxon>
        <taxon>Pseudomonadota</taxon>
        <taxon>Gammaproteobacteria</taxon>
        <taxon>Salinisphaerales</taxon>
        <taxon>Salinisphaeraceae</taxon>
        <taxon>Salinisphaera</taxon>
    </lineage>
</organism>
<comment type="caution">
    <text evidence="2">The sequence shown here is derived from an EMBL/GenBank/DDBJ whole genome shotgun (WGS) entry which is preliminary data.</text>
</comment>
<dbReference type="STRING" id="1304275.C41B8_17356"/>
<proteinExistence type="predicted"/>
<dbReference type="Proteomes" id="UP000028302">
    <property type="component" value="Unassembled WGS sequence"/>
</dbReference>
<keyword evidence="3" id="KW-1185">Reference proteome</keyword>
<keyword evidence="1" id="KW-0472">Membrane</keyword>
<keyword evidence="1" id="KW-0812">Transmembrane</keyword>
<evidence type="ECO:0000256" key="1">
    <source>
        <dbReference type="SAM" id="Phobius"/>
    </source>
</evidence>
<evidence type="ECO:0000313" key="2">
    <source>
        <dbReference type="EMBL" id="KEZ75967.1"/>
    </source>
</evidence>
<evidence type="ECO:0000313" key="3">
    <source>
        <dbReference type="Proteomes" id="UP000028302"/>
    </source>
</evidence>
<name>A0A084IGY3_SALHC</name>
<dbReference type="RefSeq" id="WP_037341157.1">
    <property type="nucleotide sequence ID" value="NZ_APNK01000044.1"/>
</dbReference>
<dbReference type="AlphaFoldDB" id="A0A084IGY3"/>
<evidence type="ECO:0008006" key="4">
    <source>
        <dbReference type="Google" id="ProtNLM"/>
    </source>
</evidence>
<keyword evidence="1" id="KW-1133">Transmembrane helix</keyword>
<sequence length="241" mass="26195">MGLFNILSPVFDVVDGAAASVLPATLRLALWAAILAIGTMLLYKVLSPQARIGVAKREAREARRKLNSFDGEFADAGPLIRDQFATAFKHIGLVVPGTIIAILPLLCFLVWADNHFDYNLPTNGTTPTVATVPASASGANAHWDGSHNPPAVSVTTVGHATQAYPMTAPVPIITKYSAWNWLVGNPLGYLPDDSPIDAVRIDLPEREFIHVGPAWMRGWLAVFIPVMFIVSLLMFKWARIE</sequence>
<reference evidence="2 3" key="1">
    <citation type="submission" date="2013-03" db="EMBL/GenBank/DDBJ databases">
        <title>Salinisphaera hydrothermalis C41B8 Genome Sequencing.</title>
        <authorList>
            <person name="Li C."/>
            <person name="Lai Q."/>
            <person name="Shao Z."/>
        </authorList>
    </citation>
    <scope>NUCLEOTIDE SEQUENCE [LARGE SCALE GENOMIC DNA]</scope>
    <source>
        <strain evidence="2 3">C41B8</strain>
    </source>
</reference>
<protein>
    <recommendedName>
        <fullName evidence="4">DUF106 domain-containing protein</fullName>
    </recommendedName>
</protein>
<dbReference type="EMBL" id="APNK01000044">
    <property type="protein sequence ID" value="KEZ75967.1"/>
    <property type="molecule type" value="Genomic_DNA"/>
</dbReference>
<feature type="transmembrane region" description="Helical" evidence="1">
    <location>
        <begin position="214"/>
        <end position="235"/>
    </location>
</feature>
<dbReference type="OrthoDB" id="6164237at2"/>
<feature type="transmembrane region" description="Helical" evidence="1">
    <location>
        <begin position="91"/>
        <end position="112"/>
    </location>
</feature>
<accession>A0A084IGY3</accession>